<dbReference type="Proteomes" id="UP001168613">
    <property type="component" value="Unassembled WGS sequence"/>
</dbReference>
<name>A0ABT8EN80_9BURK</name>
<gene>
    <name evidence="1" type="ORF">LMS43_15820</name>
</gene>
<protein>
    <recommendedName>
        <fullName evidence="3">YecA family protein</fullName>
    </recommendedName>
</protein>
<accession>A0ABT8EN80</accession>
<sequence>MSINKTALIRLLDLLANCEQPAHSLQEIADRIIEALESPQAMQAAYGPDTQALAAENPASSLLLALSYELDDYFALGDSVDEIWEEILAAFETPAMPAFPYEEMPFQDIESFFIWANEQLQLAHPDYGLIEFAHNPEYAFQLILIQHQYMDEILELCEQLGLTAANILE</sequence>
<proteinExistence type="predicted"/>
<evidence type="ECO:0008006" key="3">
    <source>
        <dbReference type="Google" id="ProtNLM"/>
    </source>
</evidence>
<evidence type="ECO:0000313" key="2">
    <source>
        <dbReference type="Proteomes" id="UP001168613"/>
    </source>
</evidence>
<keyword evidence="2" id="KW-1185">Reference proteome</keyword>
<organism evidence="1 2">
    <name type="scientific">Alcaligenes endophyticus</name>
    <dbReference type="NCBI Taxonomy" id="1929088"/>
    <lineage>
        <taxon>Bacteria</taxon>
        <taxon>Pseudomonadati</taxon>
        <taxon>Pseudomonadota</taxon>
        <taxon>Betaproteobacteria</taxon>
        <taxon>Burkholderiales</taxon>
        <taxon>Alcaligenaceae</taxon>
        <taxon>Alcaligenes</taxon>
    </lineage>
</organism>
<comment type="caution">
    <text evidence="1">The sequence shown here is derived from an EMBL/GenBank/DDBJ whole genome shotgun (WGS) entry which is preliminary data.</text>
</comment>
<dbReference type="EMBL" id="JAJHNU010000005">
    <property type="protein sequence ID" value="MDN4122759.1"/>
    <property type="molecule type" value="Genomic_DNA"/>
</dbReference>
<reference evidence="1" key="1">
    <citation type="submission" date="2021-11" db="EMBL/GenBank/DDBJ databases">
        <title>Draft genome sequence of Alcaligenes endophyticus type strain CCUG 75668T.</title>
        <authorList>
            <person name="Salva-Serra F."/>
            <person name="Duran R.E."/>
            <person name="Seeger M."/>
            <person name="Moore E.R.B."/>
            <person name="Jaen-Luchoro D."/>
        </authorList>
    </citation>
    <scope>NUCLEOTIDE SEQUENCE</scope>
    <source>
        <strain evidence="1">CCUG 75668</strain>
    </source>
</reference>
<dbReference type="RefSeq" id="WP_266123721.1">
    <property type="nucleotide sequence ID" value="NZ_JAJHNU010000005.1"/>
</dbReference>
<evidence type="ECO:0000313" key="1">
    <source>
        <dbReference type="EMBL" id="MDN4122759.1"/>
    </source>
</evidence>